<dbReference type="SUPFAM" id="SSF52833">
    <property type="entry name" value="Thioredoxin-like"/>
    <property type="match status" value="1"/>
</dbReference>
<feature type="domain" description="Glutaredoxin" evidence="6">
    <location>
        <begin position="21"/>
        <end position="88"/>
    </location>
</feature>
<organism evidence="7 8">
    <name type="scientific">Ancylostoma duodenale</name>
    <dbReference type="NCBI Taxonomy" id="51022"/>
    <lineage>
        <taxon>Eukaryota</taxon>
        <taxon>Metazoa</taxon>
        <taxon>Ecdysozoa</taxon>
        <taxon>Nematoda</taxon>
        <taxon>Chromadorea</taxon>
        <taxon>Rhabditida</taxon>
        <taxon>Rhabditina</taxon>
        <taxon>Rhabditomorpha</taxon>
        <taxon>Strongyloidea</taxon>
        <taxon>Ancylostomatidae</taxon>
        <taxon>Ancylostomatinae</taxon>
        <taxon>Ancylostoma</taxon>
    </lineage>
</organism>
<sequence length="111" mass="12633">MNVQILSPGEIIDEFASSKPIVLFTRTRCPPCKKLKAALKTFKLTDKDYLEIDLEKRTDLPGKEIHEEFAKRYRTRYTPKLFIGGKFVGGKESLELFRNGTLATLVKKALA</sequence>
<keyword evidence="2" id="KW-0813">Transport</keyword>
<dbReference type="PANTHER" id="PTHR46679:SF1">
    <property type="entry name" value="GLUTAREDOXIN-2, MITOCHONDRIAL"/>
    <property type="match status" value="1"/>
</dbReference>
<dbReference type="GO" id="GO:0015035">
    <property type="term" value="F:protein-disulfide reductase activity"/>
    <property type="evidence" value="ECO:0007669"/>
    <property type="project" value="TreeGrafter"/>
</dbReference>
<evidence type="ECO:0000256" key="1">
    <source>
        <dbReference type="ARBA" id="ARBA00007787"/>
    </source>
</evidence>
<dbReference type="InterPro" id="IPR014025">
    <property type="entry name" value="Glutaredoxin_subgr"/>
</dbReference>
<comment type="similarity">
    <text evidence="1">Belongs to the glutaredoxin family.</text>
</comment>
<dbReference type="AlphaFoldDB" id="A0A0C2BRQ2"/>
<keyword evidence="3" id="KW-0249">Electron transport</keyword>
<evidence type="ECO:0000313" key="8">
    <source>
        <dbReference type="Proteomes" id="UP000054047"/>
    </source>
</evidence>
<dbReference type="EMBL" id="KN769095">
    <property type="protein sequence ID" value="KIH46503.1"/>
    <property type="molecule type" value="Genomic_DNA"/>
</dbReference>
<evidence type="ECO:0000313" key="7">
    <source>
        <dbReference type="EMBL" id="KIH46503.1"/>
    </source>
</evidence>
<reference evidence="7 8" key="1">
    <citation type="submission" date="2013-12" db="EMBL/GenBank/DDBJ databases">
        <title>Draft genome of the parsitic nematode Ancylostoma duodenale.</title>
        <authorList>
            <person name="Mitreva M."/>
        </authorList>
    </citation>
    <scope>NUCLEOTIDE SEQUENCE [LARGE SCALE GENOMIC DNA]</scope>
    <source>
        <strain evidence="7 8">Zhejiang</strain>
    </source>
</reference>
<keyword evidence="5" id="KW-0676">Redox-active center</keyword>
<dbReference type="PRINTS" id="PR00160">
    <property type="entry name" value="GLUTAREDOXIN"/>
</dbReference>
<dbReference type="Gene3D" id="3.40.30.10">
    <property type="entry name" value="Glutaredoxin"/>
    <property type="match status" value="1"/>
</dbReference>
<keyword evidence="8" id="KW-1185">Reference proteome</keyword>
<evidence type="ECO:0000256" key="3">
    <source>
        <dbReference type="ARBA" id="ARBA00022982"/>
    </source>
</evidence>
<protein>
    <submittedName>
        <fullName evidence="7">Glutaredoxin</fullName>
    </submittedName>
</protein>
<dbReference type="InterPro" id="IPR036249">
    <property type="entry name" value="Thioredoxin-like_sf"/>
</dbReference>
<accession>A0A0C2BRQ2</accession>
<dbReference type="InterPro" id="IPR002109">
    <property type="entry name" value="Glutaredoxin"/>
</dbReference>
<evidence type="ECO:0000259" key="6">
    <source>
        <dbReference type="Pfam" id="PF00462"/>
    </source>
</evidence>
<dbReference type="PANTHER" id="PTHR46679">
    <property type="match status" value="1"/>
</dbReference>
<gene>
    <name evidence="7" type="ORF">ANCDUO_23444</name>
</gene>
<dbReference type="OrthoDB" id="418495at2759"/>
<dbReference type="Pfam" id="PF00462">
    <property type="entry name" value="Glutaredoxin"/>
    <property type="match status" value="1"/>
</dbReference>
<proteinExistence type="inferred from homology"/>
<evidence type="ECO:0000256" key="2">
    <source>
        <dbReference type="ARBA" id="ARBA00022448"/>
    </source>
</evidence>
<evidence type="ECO:0000256" key="4">
    <source>
        <dbReference type="ARBA" id="ARBA00023157"/>
    </source>
</evidence>
<dbReference type="GO" id="GO:0005739">
    <property type="term" value="C:mitochondrion"/>
    <property type="evidence" value="ECO:0007669"/>
    <property type="project" value="TreeGrafter"/>
</dbReference>
<dbReference type="PROSITE" id="PS51354">
    <property type="entry name" value="GLUTAREDOXIN_2"/>
    <property type="match status" value="1"/>
</dbReference>
<name>A0A0C2BRQ2_9BILA</name>
<evidence type="ECO:0000256" key="5">
    <source>
        <dbReference type="ARBA" id="ARBA00023284"/>
    </source>
</evidence>
<dbReference type="Proteomes" id="UP000054047">
    <property type="component" value="Unassembled WGS sequence"/>
</dbReference>
<keyword evidence="4" id="KW-1015">Disulfide bond</keyword>